<evidence type="ECO:0000313" key="3">
    <source>
        <dbReference type="Proteomes" id="UP000176404"/>
    </source>
</evidence>
<gene>
    <name evidence="2" type="ORF">A2892_00115</name>
</gene>
<protein>
    <submittedName>
        <fullName evidence="2">Uncharacterized protein</fullName>
    </submittedName>
</protein>
<dbReference type="Pfam" id="PF18910">
    <property type="entry name" value="DUF5665"/>
    <property type="match status" value="1"/>
</dbReference>
<feature type="transmembrane region" description="Helical" evidence="1">
    <location>
        <begin position="44"/>
        <end position="69"/>
    </location>
</feature>
<organism evidence="2 3">
    <name type="scientific">Candidatus Woesebacteria bacterium RIFCSPLOWO2_01_FULL_39_10b</name>
    <dbReference type="NCBI Taxonomy" id="1802517"/>
    <lineage>
        <taxon>Bacteria</taxon>
        <taxon>Candidatus Woeseibacteriota</taxon>
    </lineage>
</organism>
<keyword evidence="1" id="KW-0472">Membrane</keyword>
<evidence type="ECO:0000256" key="1">
    <source>
        <dbReference type="SAM" id="Phobius"/>
    </source>
</evidence>
<evidence type="ECO:0000313" key="2">
    <source>
        <dbReference type="EMBL" id="OGM60424.1"/>
    </source>
</evidence>
<dbReference type="EMBL" id="MGHD01000004">
    <property type="protein sequence ID" value="OGM60424.1"/>
    <property type="molecule type" value="Genomic_DNA"/>
</dbReference>
<accession>A0A1F8B8P8</accession>
<dbReference type="AlphaFoldDB" id="A0A1F8B8P8"/>
<proteinExistence type="predicted"/>
<dbReference type="InterPro" id="IPR043723">
    <property type="entry name" value="DUF5665"/>
</dbReference>
<comment type="caution">
    <text evidence="2">The sequence shown here is derived from an EMBL/GenBank/DDBJ whole genome shotgun (WGS) entry which is preliminary data.</text>
</comment>
<dbReference type="Proteomes" id="UP000176404">
    <property type="component" value="Unassembled WGS sequence"/>
</dbReference>
<reference evidence="2 3" key="1">
    <citation type="journal article" date="2016" name="Nat. Commun.">
        <title>Thousands of microbial genomes shed light on interconnected biogeochemical processes in an aquifer system.</title>
        <authorList>
            <person name="Anantharaman K."/>
            <person name="Brown C.T."/>
            <person name="Hug L.A."/>
            <person name="Sharon I."/>
            <person name="Castelle C.J."/>
            <person name="Probst A.J."/>
            <person name="Thomas B.C."/>
            <person name="Singh A."/>
            <person name="Wilkins M.J."/>
            <person name="Karaoz U."/>
            <person name="Brodie E.L."/>
            <person name="Williams K.H."/>
            <person name="Hubbard S.S."/>
            <person name="Banfield J.F."/>
        </authorList>
    </citation>
    <scope>NUCLEOTIDE SEQUENCE [LARGE SCALE GENOMIC DNA]</scope>
</reference>
<keyword evidence="1" id="KW-1133">Transmembrane helix</keyword>
<name>A0A1F8B8P8_9BACT</name>
<keyword evidence="1" id="KW-0812">Transmembrane</keyword>
<sequence length="102" mass="11487">MRKRLIQKYHQNVPKGVKKFVKLSTLKKLKIAYIPYNELFKEGIFAGLGWAVGVTIGFAVISSVLVIILRQLGGLPVIGNWIASIFQETQLQLLKRTPIIPQ</sequence>